<dbReference type="RefSeq" id="WP_005389858.1">
    <property type="nucleotide sequence ID" value="NZ_CP066007.1"/>
</dbReference>
<evidence type="ECO:0000256" key="2">
    <source>
        <dbReference type="SAM" id="SignalP"/>
    </source>
</evidence>
<evidence type="ECO:0000256" key="1">
    <source>
        <dbReference type="SAM" id="MobiDB-lite"/>
    </source>
</evidence>
<proteinExistence type="predicted"/>
<keyword evidence="2" id="KW-0732">Signal</keyword>
<name>A0A7T4EDZ4_9CORY</name>
<dbReference type="InterPro" id="IPR007410">
    <property type="entry name" value="LpqE-like"/>
</dbReference>
<protein>
    <submittedName>
        <fullName evidence="3">Copper chaperone PCu(A)C</fullName>
    </submittedName>
</protein>
<feature type="region of interest" description="Disordered" evidence="1">
    <location>
        <begin position="192"/>
        <end position="218"/>
    </location>
</feature>
<dbReference type="Proteomes" id="UP000617681">
    <property type="component" value="Chromosome"/>
</dbReference>
<dbReference type="Gene3D" id="2.60.40.1890">
    <property type="entry name" value="PCu(A)C copper chaperone"/>
    <property type="match status" value="1"/>
</dbReference>
<evidence type="ECO:0000313" key="4">
    <source>
        <dbReference type="EMBL" id="QRP69624.1"/>
    </source>
</evidence>
<dbReference type="Proteomes" id="UP000596145">
    <property type="component" value="Chromosome"/>
</dbReference>
<dbReference type="PANTHER" id="PTHR36302:SF1">
    <property type="entry name" value="COPPER CHAPERONE PCU(A)C"/>
    <property type="match status" value="1"/>
</dbReference>
<feature type="signal peptide" evidence="2">
    <location>
        <begin position="1"/>
        <end position="19"/>
    </location>
</feature>
<reference evidence="3 5" key="1">
    <citation type="submission" date="2020-12" db="EMBL/GenBank/DDBJ databases">
        <title>FDA dAtabase for Regulatory Grade micrObial Sequences (FDA-ARGOS): Supporting development and validation of Infectious Disease Dx tests.</title>
        <authorList>
            <person name="Sproer C."/>
            <person name="Gronow S."/>
            <person name="Severitt S."/>
            <person name="Schroder I."/>
            <person name="Tallon L."/>
            <person name="Sadzewicz L."/>
            <person name="Zhao X."/>
            <person name="Boylan J."/>
            <person name="Ott S."/>
            <person name="Bowen H."/>
            <person name="Vavikolanu K."/>
            <person name="Mehta A."/>
            <person name="Aluvathingal J."/>
            <person name="Nadendla S."/>
            <person name="Lowell S."/>
            <person name="Myers T."/>
            <person name="Yan Y."/>
            <person name="Sichtig H."/>
        </authorList>
    </citation>
    <scope>NUCLEOTIDE SEQUENCE [LARGE SCALE GENOMIC DNA]</scope>
    <source>
        <strain evidence="3 5">FDAARGOS_1053</strain>
        <strain evidence="4">FDAARGOS_1191</strain>
    </source>
</reference>
<dbReference type="Pfam" id="PF04314">
    <property type="entry name" value="PCuAC"/>
    <property type="match status" value="1"/>
</dbReference>
<gene>
    <name evidence="3" type="ORF">I6I10_08920</name>
    <name evidence="4" type="ORF">I6J21_07220</name>
</gene>
<organism evidence="3 5">
    <name type="scientific">Corynebacterium glucuronolyticum</name>
    <dbReference type="NCBI Taxonomy" id="39791"/>
    <lineage>
        <taxon>Bacteria</taxon>
        <taxon>Bacillati</taxon>
        <taxon>Actinomycetota</taxon>
        <taxon>Actinomycetes</taxon>
        <taxon>Mycobacteriales</taxon>
        <taxon>Corynebacteriaceae</taxon>
        <taxon>Corynebacterium</taxon>
    </lineage>
</organism>
<dbReference type="SUPFAM" id="SSF110087">
    <property type="entry name" value="DR1885-like metal-binding protein"/>
    <property type="match status" value="1"/>
</dbReference>
<dbReference type="AlphaFoldDB" id="A0A7T4EDZ4"/>
<dbReference type="GeneID" id="92760198"/>
<dbReference type="PROSITE" id="PS51257">
    <property type="entry name" value="PROKAR_LIPOPROTEIN"/>
    <property type="match status" value="1"/>
</dbReference>
<feature type="chain" id="PRO_5039720246" evidence="2">
    <location>
        <begin position="20"/>
        <end position="218"/>
    </location>
</feature>
<dbReference type="InterPro" id="IPR058248">
    <property type="entry name" value="Lxx211020-like"/>
</dbReference>
<dbReference type="OrthoDB" id="9796962at2"/>
<dbReference type="PANTHER" id="PTHR36302">
    <property type="entry name" value="BLR7088 PROTEIN"/>
    <property type="match status" value="1"/>
</dbReference>
<evidence type="ECO:0000313" key="5">
    <source>
        <dbReference type="Proteomes" id="UP000596145"/>
    </source>
</evidence>
<dbReference type="InterPro" id="IPR036182">
    <property type="entry name" value="PCuAC_sf"/>
</dbReference>
<dbReference type="EMBL" id="CP066007">
    <property type="protein sequence ID" value="QQB45622.1"/>
    <property type="molecule type" value="Genomic_DNA"/>
</dbReference>
<evidence type="ECO:0000313" key="3">
    <source>
        <dbReference type="EMBL" id="QQB45622.1"/>
    </source>
</evidence>
<accession>A0A7T4EDZ4</accession>
<dbReference type="EMBL" id="CP069534">
    <property type="protein sequence ID" value="QRP69624.1"/>
    <property type="molecule type" value="Genomic_DNA"/>
</dbReference>
<sequence length="218" mass="22835">MKIQVSLVAVAMAGAMALAGCSSTGESASTTAADNTTAATSTAVKASDEKSADALSFEEAFVKAKPEGKDMTGIFGHLVNSSDKDIHIVKVSGSVDAKMWQLHEMQGTTMVEMEDGFVVPAGGSYELKPGGSHAMIMGYSPEIAAGDSLDVTFEDADGNSYEFKDIPVRDIQSGIENYGPDGQAQVDNGMEDMHMNHEGGDMGHGEHMEHGDHADSAK</sequence>